<dbReference type="EMBL" id="CP047121">
    <property type="protein sequence ID" value="QHB52988.1"/>
    <property type="molecule type" value="Genomic_DNA"/>
</dbReference>
<gene>
    <name evidence="9" type="ORF">GQR93_12710</name>
</gene>
<reference evidence="9 10" key="1">
    <citation type="submission" date="2019-12" db="EMBL/GenBank/DDBJ databases">
        <title>Lactobacillus hilgardii FLUB.</title>
        <authorList>
            <person name="Gustaw K."/>
        </authorList>
    </citation>
    <scope>NUCLEOTIDE SEQUENCE [LARGE SCALE GENOMIC DNA]</scope>
    <source>
        <strain evidence="9 10">FLUB</strain>
    </source>
</reference>
<dbReference type="GO" id="GO:0050558">
    <property type="term" value="F:maltose epimerase activity"/>
    <property type="evidence" value="ECO:0007669"/>
    <property type="project" value="UniProtKB-EC"/>
</dbReference>
<protein>
    <recommendedName>
        <fullName evidence="5">Maltose epimerase</fullName>
        <ecNumber evidence="5">5.1.3.21</ecNumber>
    </recommendedName>
</protein>
<comment type="catalytic activity">
    <reaction evidence="5">
        <text>alpha-maltose = beta-maltose</text>
        <dbReference type="Rhea" id="RHEA:21228"/>
        <dbReference type="ChEBI" id="CHEBI:18147"/>
        <dbReference type="ChEBI" id="CHEBI:18167"/>
        <dbReference type="EC" id="5.1.3.21"/>
    </reaction>
</comment>
<feature type="active site" description="Proton acceptor" evidence="6">
    <location>
        <position position="335"/>
    </location>
</feature>
<accession>A0A6P1E8A5</accession>
<dbReference type="Proteomes" id="UP000465035">
    <property type="component" value="Chromosome"/>
</dbReference>
<feature type="binding site" evidence="8">
    <location>
        <begin position="205"/>
        <end position="207"/>
    </location>
    <ligand>
        <name>beta-D-galactose</name>
        <dbReference type="ChEBI" id="CHEBI:27667"/>
    </ligand>
</feature>
<dbReference type="UniPathway" id="UPA00242"/>
<comment type="pathway">
    <text evidence="1 5">Carbohydrate metabolism; hexose metabolism.</text>
</comment>
<dbReference type="PIRSF" id="PIRSF005096">
    <property type="entry name" value="GALM"/>
    <property type="match status" value="1"/>
</dbReference>
<dbReference type="InterPro" id="IPR014718">
    <property type="entry name" value="GH-type_carb-bd"/>
</dbReference>
<organism evidence="9 10">
    <name type="scientific">Lentilactobacillus hilgardii</name>
    <name type="common">Lactobacillus hilgardii</name>
    <dbReference type="NCBI Taxonomy" id="1588"/>
    <lineage>
        <taxon>Bacteria</taxon>
        <taxon>Bacillati</taxon>
        <taxon>Bacillota</taxon>
        <taxon>Bacilli</taxon>
        <taxon>Lactobacillales</taxon>
        <taxon>Lactobacillaceae</taxon>
        <taxon>Lentilactobacillus</taxon>
    </lineage>
</organism>
<dbReference type="PANTHER" id="PTHR10091">
    <property type="entry name" value="ALDOSE-1-EPIMERASE"/>
    <property type="match status" value="1"/>
</dbReference>
<dbReference type="GO" id="GO:0006006">
    <property type="term" value="P:glucose metabolic process"/>
    <property type="evidence" value="ECO:0007669"/>
    <property type="project" value="TreeGrafter"/>
</dbReference>
<keyword evidence="3 5" id="KW-0413">Isomerase</keyword>
<evidence type="ECO:0000313" key="9">
    <source>
        <dbReference type="EMBL" id="QHB52988.1"/>
    </source>
</evidence>
<dbReference type="CDD" id="cd09019">
    <property type="entry name" value="galactose_mutarotase_like"/>
    <property type="match status" value="1"/>
</dbReference>
<dbReference type="InterPro" id="IPR047215">
    <property type="entry name" value="Galactose_mutarotase-like"/>
</dbReference>
<dbReference type="EC" id="5.1.3.21" evidence="5"/>
<dbReference type="InterPro" id="IPR008183">
    <property type="entry name" value="Aldose_1/G6P_1-epimerase"/>
</dbReference>
<dbReference type="GO" id="GO:0030246">
    <property type="term" value="F:carbohydrate binding"/>
    <property type="evidence" value="ECO:0007669"/>
    <property type="project" value="InterPro"/>
</dbReference>
<dbReference type="Pfam" id="PF01263">
    <property type="entry name" value="Aldose_epim"/>
    <property type="match status" value="1"/>
</dbReference>
<feature type="binding site" evidence="7">
    <location>
        <position position="273"/>
    </location>
    <ligand>
        <name>beta-D-galactose</name>
        <dbReference type="ChEBI" id="CHEBI:27667"/>
    </ligand>
</feature>
<sequence>MDWTSVQKNIIIHIKAVSKLKFIIFKERFIKMQAKKELFDKYNDQDIQKFTLTNDNGVSISVISLGATWQAFNFPDKNGKTANVLLSQASSKEIMANQYFCQAIGRTAGRITNGTFSIKGKEYHVDQNEGNTTLHGGPHGFNTQVWNGSIEDNKIVLEKHIDSSEDSFPGNIDVKITWTLDDDNTATVTYSAKSDADTLFNPTQHAYFNLSDANNVYGQSLTIDADNYLELNKDKTPSGKMISVAGSAYDFRSGQNIKNGIDDMKASVGHTYDEVYVINNHKAEDPIATLSDPDSGRQVSIFSNRNALVVFTPDDLDGVKFERGAGVPHMGIATEAQTLPDTPNHKGFGDIVLPAGEEKSYSISYKAEF</sequence>
<dbReference type="Gene3D" id="2.70.98.10">
    <property type="match status" value="1"/>
</dbReference>
<evidence type="ECO:0000256" key="1">
    <source>
        <dbReference type="ARBA" id="ARBA00005028"/>
    </source>
</evidence>
<dbReference type="AlphaFoldDB" id="A0A6P1E8A5"/>
<dbReference type="RefSeq" id="WP_003553265.1">
    <property type="nucleotide sequence ID" value="NZ_CABKOL010000104.1"/>
</dbReference>
<dbReference type="GeneID" id="69059235"/>
<evidence type="ECO:0000256" key="5">
    <source>
        <dbReference type="PIRNR" id="PIRNR005096"/>
    </source>
</evidence>
<name>A0A6P1E8A5_LENHI</name>
<evidence type="ECO:0000256" key="6">
    <source>
        <dbReference type="PIRSR" id="PIRSR005096-1"/>
    </source>
</evidence>
<evidence type="ECO:0000256" key="4">
    <source>
        <dbReference type="ARBA" id="ARBA00023277"/>
    </source>
</evidence>
<evidence type="ECO:0000256" key="7">
    <source>
        <dbReference type="PIRSR" id="PIRSR005096-2"/>
    </source>
</evidence>
<evidence type="ECO:0000256" key="2">
    <source>
        <dbReference type="ARBA" id="ARBA00006206"/>
    </source>
</evidence>
<dbReference type="InterPro" id="IPR011013">
    <property type="entry name" value="Gal_mutarotase_sf_dom"/>
</dbReference>
<proteinExistence type="inferred from homology"/>
<evidence type="ECO:0000313" key="10">
    <source>
        <dbReference type="Proteomes" id="UP000465035"/>
    </source>
</evidence>
<keyword evidence="4 5" id="KW-0119">Carbohydrate metabolism</keyword>
<feature type="active site" description="Proton donor" evidence="6">
    <location>
        <position position="205"/>
    </location>
</feature>
<evidence type="ECO:0000256" key="3">
    <source>
        <dbReference type="ARBA" id="ARBA00023235"/>
    </source>
</evidence>
<dbReference type="SUPFAM" id="SSF74650">
    <property type="entry name" value="Galactose mutarotase-like"/>
    <property type="match status" value="1"/>
</dbReference>
<dbReference type="InterPro" id="IPR015443">
    <property type="entry name" value="Aldose_1-epimerase"/>
</dbReference>
<dbReference type="GO" id="GO:0004034">
    <property type="term" value="F:aldose 1-epimerase activity"/>
    <property type="evidence" value="ECO:0007669"/>
    <property type="project" value="TreeGrafter"/>
</dbReference>
<evidence type="ECO:0000256" key="8">
    <source>
        <dbReference type="PIRSR" id="PIRSR005096-3"/>
    </source>
</evidence>
<dbReference type="PANTHER" id="PTHR10091:SF0">
    <property type="entry name" value="GALACTOSE MUTAROTASE"/>
    <property type="match status" value="1"/>
</dbReference>
<dbReference type="GO" id="GO:0033499">
    <property type="term" value="P:galactose catabolic process via UDP-galactose, Leloir pathway"/>
    <property type="evidence" value="ECO:0007669"/>
    <property type="project" value="TreeGrafter"/>
</dbReference>
<dbReference type="GO" id="GO:0005737">
    <property type="term" value="C:cytoplasm"/>
    <property type="evidence" value="ECO:0007669"/>
    <property type="project" value="TreeGrafter"/>
</dbReference>
<comment type="similarity">
    <text evidence="2 5">Belongs to the aldose epimerase family.</text>
</comment>
<comment type="function">
    <text evidence="5">Catalyzes the interconversion of alpha and beta anomers of maltose.</text>
</comment>